<feature type="signal peptide" evidence="1">
    <location>
        <begin position="1"/>
        <end position="19"/>
    </location>
</feature>
<evidence type="ECO:0000313" key="2">
    <source>
        <dbReference type="EMBL" id="OBZ65826.1"/>
    </source>
</evidence>
<dbReference type="EMBL" id="LUGG01000038">
    <property type="protein sequence ID" value="OBZ65826.1"/>
    <property type="molecule type" value="Genomic_DNA"/>
</dbReference>
<evidence type="ECO:0000313" key="3">
    <source>
        <dbReference type="Proteomes" id="UP000092993"/>
    </source>
</evidence>
<feature type="chain" id="PRO_5008888702" evidence="1">
    <location>
        <begin position="20"/>
        <end position="105"/>
    </location>
</feature>
<comment type="caution">
    <text evidence="2">The sequence shown here is derived from an EMBL/GenBank/DDBJ whole genome shotgun (WGS) entry which is preliminary data.</text>
</comment>
<gene>
    <name evidence="2" type="ORF">A0H81_14131</name>
</gene>
<sequence length="105" mass="12141">MFNIALFLPILALGKAVIADPLQARRVALTEVFNPPSRLTMPPPSTPRVHPLWVRQRDRCPRWAPGRRRPHQRPLQSIPSFPCQHLLHYSMIFEKMTLQLGETVE</sequence>
<proteinExistence type="predicted"/>
<keyword evidence="3" id="KW-1185">Reference proteome</keyword>
<reference evidence="2 3" key="1">
    <citation type="submission" date="2016-03" db="EMBL/GenBank/DDBJ databases">
        <title>Whole genome sequencing of Grifola frondosa 9006-11.</title>
        <authorList>
            <person name="Min B."/>
            <person name="Park H."/>
            <person name="Kim J.-G."/>
            <person name="Cho H."/>
            <person name="Oh Y.-L."/>
            <person name="Kong W.-S."/>
            <person name="Choi I.-G."/>
        </authorList>
    </citation>
    <scope>NUCLEOTIDE SEQUENCE [LARGE SCALE GENOMIC DNA]</scope>
    <source>
        <strain evidence="2 3">9006-11</strain>
    </source>
</reference>
<accession>A0A1C7LNN9</accession>
<organism evidence="2 3">
    <name type="scientific">Grifola frondosa</name>
    <name type="common">Maitake</name>
    <name type="synonym">Polyporus frondosus</name>
    <dbReference type="NCBI Taxonomy" id="5627"/>
    <lineage>
        <taxon>Eukaryota</taxon>
        <taxon>Fungi</taxon>
        <taxon>Dikarya</taxon>
        <taxon>Basidiomycota</taxon>
        <taxon>Agaricomycotina</taxon>
        <taxon>Agaricomycetes</taxon>
        <taxon>Polyporales</taxon>
        <taxon>Grifolaceae</taxon>
        <taxon>Grifola</taxon>
    </lineage>
</organism>
<name>A0A1C7LNN9_GRIFR</name>
<dbReference type="Proteomes" id="UP000092993">
    <property type="component" value="Unassembled WGS sequence"/>
</dbReference>
<keyword evidence="1" id="KW-0732">Signal</keyword>
<evidence type="ECO:0000256" key="1">
    <source>
        <dbReference type="SAM" id="SignalP"/>
    </source>
</evidence>
<protein>
    <submittedName>
        <fullName evidence="2">Uncharacterized protein</fullName>
    </submittedName>
</protein>
<dbReference type="AlphaFoldDB" id="A0A1C7LNN9"/>